<protein>
    <submittedName>
        <fullName evidence="2">Retrovirus-related Pol polyprotein from transposon opus</fullName>
    </submittedName>
</protein>
<dbReference type="OrthoDB" id="2286242at2759"/>
<sequence>MKTKSSIEEPPKLKLKSLLNHLKYAYLWENDTLPVIISSHLNVAEEEVITIAPEDQHKTTFTLRFSGEEKCHFMVREEIELGHKISSVGLEVDPTKIDVVSKLSPPSDVKPLRRFLGHAEFY</sequence>
<dbReference type="SUPFAM" id="SSF56672">
    <property type="entry name" value="DNA/RNA polymerases"/>
    <property type="match status" value="1"/>
</dbReference>
<dbReference type="EMBL" id="SSTD01012952">
    <property type="protein sequence ID" value="TYK07915.1"/>
    <property type="molecule type" value="Genomic_DNA"/>
</dbReference>
<evidence type="ECO:0000313" key="4">
    <source>
        <dbReference type="Proteomes" id="UP000321947"/>
    </source>
</evidence>
<comment type="caution">
    <text evidence="2">The sequence shown here is derived from an EMBL/GenBank/DDBJ whole genome shotgun (WGS) entry which is preliminary data.</text>
</comment>
<dbReference type="Proteomes" id="UP000321393">
    <property type="component" value="Unassembled WGS sequence"/>
</dbReference>
<evidence type="ECO:0000313" key="1">
    <source>
        <dbReference type="EMBL" id="KAA0048714.1"/>
    </source>
</evidence>
<organism evidence="2 4">
    <name type="scientific">Cucumis melo var. makuwa</name>
    <name type="common">Oriental melon</name>
    <dbReference type="NCBI Taxonomy" id="1194695"/>
    <lineage>
        <taxon>Eukaryota</taxon>
        <taxon>Viridiplantae</taxon>
        <taxon>Streptophyta</taxon>
        <taxon>Embryophyta</taxon>
        <taxon>Tracheophyta</taxon>
        <taxon>Spermatophyta</taxon>
        <taxon>Magnoliopsida</taxon>
        <taxon>eudicotyledons</taxon>
        <taxon>Gunneridae</taxon>
        <taxon>Pentapetalae</taxon>
        <taxon>rosids</taxon>
        <taxon>fabids</taxon>
        <taxon>Cucurbitales</taxon>
        <taxon>Cucurbitaceae</taxon>
        <taxon>Benincaseae</taxon>
        <taxon>Cucumis</taxon>
    </lineage>
</organism>
<dbReference type="Proteomes" id="UP000321947">
    <property type="component" value="Unassembled WGS sequence"/>
</dbReference>
<name>A0A5D3C8W0_CUCMM</name>
<evidence type="ECO:0000313" key="2">
    <source>
        <dbReference type="EMBL" id="TYK07915.1"/>
    </source>
</evidence>
<gene>
    <name evidence="2" type="ORF">E5676_scaffold265G00260</name>
    <name evidence="1" type="ORF">E6C27_scaffold43G00060</name>
</gene>
<dbReference type="EMBL" id="SSTE01012402">
    <property type="protein sequence ID" value="KAA0048714.1"/>
    <property type="molecule type" value="Genomic_DNA"/>
</dbReference>
<accession>A0A5D3C8W0</accession>
<reference evidence="3 4" key="1">
    <citation type="submission" date="2019-08" db="EMBL/GenBank/DDBJ databases">
        <title>Draft genome sequences of two oriental melons (Cucumis melo L. var makuwa).</title>
        <authorList>
            <person name="Kwon S.-Y."/>
        </authorList>
    </citation>
    <scope>NUCLEOTIDE SEQUENCE [LARGE SCALE GENOMIC DNA]</scope>
    <source>
        <strain evidence="4">cv. Chang Bougi</strain>
        <strain evidence="3">cv. SW 3</strain>
        <tissue evidence="2">Leaf</tissue>
    </source>
</reference>
<dbReference type="AlphaFoldDB" id="A0A5D3C8W0"/>
<proteinExistence type="predicted"/>
<dbReference type="InterPro" id="IPR043502">
    <property type="entry name" value="DNA/RNA_pol_sf"/>
</dbReference>
<evidence type="ECO:0000313" key="3">
    <source>
        <dbReference type="Proteomes" id="UP000321393"/>
    </source>
</evidence>